<comment type="caution">
    <text evidence="2">The sequence shown here is derived from an EMBL/GenBank/DDBJ whole genome shotgun (WGS) entry which is preliminary data.</text>
</comment>
<feature type="compositionally biased region" description="Polar residues" evidence="1">
    <location>
        <begin position="164"/>
        <end position="182"/>
    </location>
</feature>
<evidence type="ECO:0000313" key="2">
    <source>
        <dbReference type="EMBL" id="KAJ2677659.1"/>
    </source>
</evidence>
<reference evidence="2" key="1">
    <citation type="submission" date="2022-07" db="EMBL/GenBank/DDBJ databases">
        <title>Phylogenomic reconstructions and comparative analyses of Kickxellomycotina fungi.</title>
        <authorList>
            <person name="Reynolds N.K."/>
            <person name="Stajich J.E."/>
            <person name="Barry K."/>
            <person name="Grigoriev I.V."/>
            <person name="Crous P."/>
            <person name="Smith M.E."/>
        </authorList>
    </citation>
    <scope>NUCLEOTIDE SEQUENCE</scope>
    <source>
        <strain evidence="2">NRRL 3115</strain>
    </source>
</reference>
<evidence type="ECO:0000256" key="1">
    <source>
        <dbReference type="SAM" id="MobiDB-lite"/>
    </source>
</evidence>
<proteinExistence type="predicted"/>
<protein>
    <submittedName>
        <fullName evidence="2">Uncharacterized protein</fullName>
    </submittedName>
</protein>
<dbReference type="AlphaFoldDB" id="A0A9W8G9H8"/>
<feature type="compositionally biased region" description="Low complexity" evidence="1">
    <location>
        <begin position="183"/>
        <end position="192"/>
    </location>
</feature>
<evidence type="ECO:0000313" key="3">
    <source>
        <dbReference type="Proteomes" id="UP001151518"/>
    </source>
</evidence>
<dbReference type="Proteomes" id="UP001151518">
    <property type="component" value="Unassembled WGS sequence"/>
</dbReference>
<dbReference type="OrthoDB" id="5599866at2759"/>
<sequence>MHGQNNTDLAYLLDSTRMASECAWLPLPSPKNEVSLSELRAQIFERLDEQWLMLRQLLQWTEIGQLAQPAGLPAHAMHSSDVSMETARHRPLRFNPEHTELPRDHASPTIALRAPKKWAHAAESPASLPKRRCALPIRSIMEPRQGSRASSGASSPKDSHSARSIVSSATRAESDGSNSPEHSTTSNNSSRELSSRELSSRELSSKKAVPVPPPLPASLLCTKKATGMQSVEGNHGAKKRCLCSINRTIGANLDDGGAKSVLELARMFDRKLQQNT</sequence>
<feature type="compositionally biased region" description="Basic and acidic residues" evidence="1">
    <location>
        <begin position="193"/>
        <end position="205"/>
    </location>
</feature>
<accession>A0A9W8G9H8</accession>
<gene>
    <name evidence="2" type="ORF">GGI25_003049</name>
</gene>
<feature type="compositionally biased region" description="Low complexity" evidence="1">
    <location>
        <begin position="147"/>
        <end position="156"/>
    </location>
</feature>
<feature type="region of interest" description="Disordered" evidence="1">
    <location>
        <begin position="140"/>
        <end position="216"/>
    </location>
</feature>
<name>A0A9W8G9H8_9FUNG</name>
<organism evidence="2 3">
    <name type="scientific">Coemansia spiralis</name>
    <dbReference type="NCBI Taxonomy" id="417178"/>
    <lineage>
        <taxon>Eukaryota</taxon>
        <taxon>Fungi</taxon>
        <taxon>Fungi incertae sedis</taxon>
        <taxon>Zoopagomycota</taxon>
        <taxon>Kickxellomycotina</taxon>
        <taxon>Kickxellomycetes</taxon>
        <taxon>Kickxellales</taxon>
        <taxon>Kickxellaceae</taxon>
        <taxon>Coemansia</taxon>
    </lineage>
</organism>
<dbReference type="EMBL" id="JANBTW010000030">
    <property type="protein sequence ID" value="KAJ2677659.1"/>
    <property type="molecule type" value="Genomic_DNA"/>
</dbReference>